<dbReference type="GO" id="GO:0006508">
    <property type="term" value="P:proteolysis"/>
    <property type="evidence" value="ECO:0007669"/>
    <property type="project" value="UniProtKB-KW"/>
</dbReference>
<keyword evidence="1" id="KW-0690">Ribosome biogenesis</keyword>
<reference evidence="7 8" key="1">
    <citation type="submission" date="2019-05" db="EMBL/GenBank/DDBJ databases">
        <authorList>
            <person name="Chen C."/>
        </authorList>
    </citation>
    <scope>NUCLEOTIDE SEQUENCE [LARGE SCALE GENOMIC DNA]</scope>
    <source>
        <strain evidence="7 8">HB172198</strain>
    </source>
</reference>
<gene>
    <name evidence="7" type="ORF">E6C60_1268</name>
</gene>
<keyword evidence="8" id="KW-1185">Reference proteome</keyword>
<evidence type="ECO:0000256" key="6">
    <source>
        <dbReference type="ARBA" id="ARBA00044538"/>
    </source>
</evidence>
<dbReference type="PANTHER" id="PTHR39178:SF1">
    <property type="entry name" value="RIBOSOMAL-PROCESSING CYSTEINE PROTEASE PRP"/>
    <property type="match status" value="1"/>
</dbReference>
<dbReference type="CDD" id="cd16332">
    <property type="entry name" value="Prp-like"/>
    <property type="match status" value="1"/>
</dbReference>
<name>A0A4P8XHI8_9BACL</name>
<keyword evidence="3" id="KW-0378">Hydrolase</keyword>
<evidence type="ECO:0000313" key="8">
    <source>
        <dbReference type="Proteomes" id="UP000300879"/>
    </source>
</evidence>
<proteinExistence type="inferred from homology"/>
<keyword evidence="4" id="KW-0788">Thiol protease</keyword>
<dbReference type="GO" id="GO:0042254">
    <property type="term" value="P:ribosome biogenesis"/>
    <property type="evidence" value="ECO:0007669"/>
    <property type="project" value="UniProtKB-KW"/>
</dbReference>
<evidence type="ECO:0000256" key="3">
    <source>
        <dbReference type="ARBA" id="ARBA00022801"/>
    </source>
</evidence>
<accession>A0A4P8XHI8</accession>
<dbReference type="OrthoDB" id="48998at2"/>
<dbReference type="Gene3D" id="3.30.70.1490">
    <property type="entry name" value="Cysteine protease Prp"/>
    <property type="match status" value="1"/>
</dbReference>
<sequence length="114" mass="12385">MITVQISRRDDGRIHGFEVKGHAGYADPGQDIVCAGVSAVTVGTVNSIEALTGTVMEAEMKGGFLSAVLPHEGHNASSEQVQLLLESMVLMLQSIADSYDEYIQIQVKIIKRRR</sequence>
<dbReference type="GO" id="GO:0008234">
    <property type="term" value="F:cysteine-type peptidase activity"/>
    <property type="evidence" value="ECO:0007669"/>
    <property type="project" value="UniProtKB-KW"/>
</dbReference>
<evidence type="ECO:0000256" key="4">
    <source>
        <dbReference type="ARBA" id="ARBA00022807"/>
    </source>
</evidence>
<evidence type="ECO:0000313" key="7">
    <source>
        <dbReference type="EMBL" id="QCT01986.1"/>
    </source>
</evidence>
<dbReference type="InterPro" id="IPR007422">
    <property type="entry name" value="Peptidase_Prp"/>
</dbReference>
<keyword evidence="2" id="KW-0645">Protease</keyword>
<evidence type="ECO:0000256" key="2">
    <source>
        <dbReference type="ARBA" id="ARBA00022670"/>
    </source>
</evidence>
<dbReference type="EMBL" id="CP040396">
    <property type="protein sequence ID" value="QCT01986.1"/>
    <property type="molecule type" value="Genomic_DNA"/>
</dbReference>
<dbReference type="SUPFAM" id="SSF118010">
    <property type="entry name" value="TM1457-like"/>
    <property type="match status" value="1"/>
</dbReference>
<evidence type="ECO:0000256" key="1">
    <source>
        <dbReference type="ARBA" id="ARBA00022517"/>
    </source>
</evidence>
<dbReference type="KEGG" id="palo:E6C60_1268"/>
<protein>
    <recommendedName>
        <fullName evidence="6">Ribosomal processing cysteine protease Prp</fullName>
    </recommendedName>
</protein>
<dbReference type="PANTHER" id="PTHR39178">
    <property type="entry name" value="HYPOTHETICAL RIBOSOME-ASSOCIATED PROTEIN"/>
    <property type="match status" value="1"/>
</dbReference>
<organism evidence="7 8">
    <name type="scientific">Paenibacillus algicola</name>
    <dbReference type="NCBI Taxonomy" id="2565926"/>
    <lineage>
        <taxon>Bacteria</taxon>
        <taxon>Bacillati</taxon>
        <taxon>Bacillota</taxon>
        <taxon>Bacilli</taxon>
        <taxon>Bacillales</taxon>
        <taxon>Paenibacillaceae</taxon>
        <taxon>Paenibacillus</taxon>
    </lineage>
</organism>
<dbReference type="RefSeq" id="WP_138225078.1">
    <property type="nucleotide sequence ID" value="NZ_CP040396.1"/>
</dbReference>
<dbReference type="AlphaFoldDB" id="A0A4P8XHI8"/>
<comment type="similarity">
    <text evidence="5">Belongs to the Prp family.</text>
</comment>
<dbReference type="Proteomes" id="UP000300879">
    <property type="component" value="Chromosome"/>
</dbReference>
<evidence type="ECO:0000256" key="5">
    <source>
        <dbReference type="ARBA" id="ARBA00044503"/>
    </source>
</evidence>
<dbReference type="InterPro" id="IPR036764">
    <property type="entry name" value="Peptidase_Prp_sf"/>
</dbReference>
<dbReference type="Pfam" id="PF04327">
    <property type="entry name" value="Peptidase_Prp"/>
    <property type="match status" value="1"/>
</dbReference>